<dbReference type="PANTHER" id="PTHR44006">
    <property type="entry name" value="U5 SMALL NUCLEAR RIBONUCLEOPROTEIN 40 KDA PROTEIN"/>
    <property type="match status" value="1"/>
</dbReference>
<evidence type="ECO:0000256" key="1">
    <source>
        <dbReference type="ARBA" id="ARBA00022574"/>
    </source>
</evidence>
<dbReference type="EMBL" id="CAJNOK010051878">
    <property type="protein sequence ID" value="CAF1606328.1"/>
    <property type="molecule type" value="Genomic_DNA"/>
</dbReference>
<dbReference type="EMBL" id="CAJOBA010075883">
    <property type="protein sequence ID" value="CAF4417505.1"/>
    <property type="molecule type" value="Genomic_DNA"/>
</dbReference>
<reference evidence="5" key="1">
    <citation type="submission" date="2021-02" db="EMBL/GenBank/DDBJ databases">
        <authorList>
            <person name="Nowell W R."/>
        </authorList>
    </citation>
    <scope>NUCLEOTIDE SEQUENCE</scope>
</reference>
<dbReference type="SMART" id="SM00320">
    <property type="entry name" value="WD40"/>
    <property type="match status" value="3"/>
</dbReference>
<gene>
    <name evidence="4" type="ORF">OVA965_LOCUS42394</name>
    <name evidence="5" type="ORF">TMI583_LOCUS44292</name>
</gene>
<dbReference type="PROSITE" id="PS50082">
    <property type="entry name" value="WD_REPEATS_2"/>
    <property type="match status" value="3"/>
</dbReference>
<dbReference type="Pfam" id="PF00400">
    <property type="entry name" value="WD40"/>
    <property type="match status" value="3"/>
</dbReference>
<name>A0A8S2WBV4_9BILA</name>
<keyword evidence="2" id="KW-0677">Repeat</keyword>
<dbReference type="InterPro" id="IPR015943">
    <property type="entry name" value="WD40/YVTN_repeat-like_dom_sf"/>
</dbReference>
<dbReference type="PROSITE" id="PS50294">
    <property type="entry name" value="WD_REPEATS_REGION"/>
    <property type="match status" value="2"/>
</dbReference>
<dbReference type="InterPro" id="IPR036322">
    <property type="entry name" value="WD40_repeat_dom_sf"/>
</dbReference>
<evidence type="ECO:0000256" key="3">
    <source>
        <dbReference type="PROSITE-ProRule" id="PRU00221"/>
    </source>
</evidence>
<dbReference type="PRINTS" id="PR00320">
    <property type="entry name" value="GPROTEINBRPT"/>
</dbReference>
<evidence type="ECO:0000313" key="5">
    <source>
        <dbReference type="EMBL" id="CAF4417505.1"/>
    </source>
</evidence>
<dbReference type="GO" id="GO:0003723">
    <property type="term" value="F:RNA binding"/>
    <property type="evidence" value="ECO:0007669"/>
    <property type="project" value="TreeGrafter"/>
</dbReference>
<feature type="non-terminal residue" evidence="5">
    <location>
        <position position="1"/>
    </location>
</feature>
<dbReference type="InterPro" id="IPR052234">
    <property type="entry name" value="U5_snRNP_Component"/>
</dbReference>
<feature type="repeat" description="WD" evidence="3">
    <location>
        <begin position="1"/>
        <end position="29"/>
    </location>
</feature>
<dbReference type="GO" id="GO:0071013">
    <property type="term" value="C:catalytic step 2 spliceosome"/>
    <property type="evidence" value="ECO:0007669"/>
    <property type="project" value="TreeGrafter"/>
</dbReference>
<dbReference type="InterPro" id="IPR001680">
    <property type="entry name" value="WD40_rpt"/>
</dbReference>
<keyword evidence="1 3" id="KW-0853">WD repeat</keyword>
<proteinExistence type="predicted"/>
<dbReference type="PANTHER" id="PTHR44006:SF1">
    <property type="entry name" value="U5 SMALL NUCLEAR RIBONUCLEOPROTEIN 40 KDA PROTEIN"/>
    <property type="match status" value="1"/>
</dbReference>
<dbReference type="SUPFAM" id="SSF50978">
    <property type="entry name" value="WD40 repeat-like"/>
    <property type="match status" value="1"/>
</dbReference>
<sequence>SPTGMELSPDGSYLASNSMDSTIRIWDIRPYIQTQERCIKLLQGHQHNFEKNLLRCSWSPDGKRISCGSADKNVYIWDVATRKILYRLPGHLGSVNEVDFHPHEPIIGSASSDKNVYLGEIEPA</sequence>
<organism evidence="5 6">
    <name type="scientific">Didymodactylos carnosus</name>
    <dbReference type="NCBI Taxonomy" id="1234261"/>
    <lineage>
        <taxon>Eukaryota</taxon>
        <taxon>Metazoa</taxon>
        <taxon>Spiralia</taxon>
        <taxon>Gnathifera</taxon>
        <taxon>Rotifera</taxon>
        <taxon>Eurotatoria</taxon>
        <taxon>Bdelloidea</taxon>
        <taxon>Philodinida</taxon>
        <taxon>Philodinidae</taxon>
        <taxon>Didymodactylos</taxon>
    </lineage>
</organism>
<dbReference type="Proteomes" id="UP000677228">
    <property type="component" value="Unassembled WGS sequence"/>
</dbReference>
<dbReference type="InterPro" id="IPR020472">
    <property type="entry name" value="WD40_PAC1"/>
</dbReference>
<accession>A0A8S2WBV4</accession>
<evidence type="ECO:0000256" key="2">
    <source>
        <dbReference type="ARBA" id="ARBA00022737"/>
    </source>
</evidence>
<feature type="repeat" description="WD" evidence="3">
    <location>
        <begin position="88"/>
        <end position="124"/>
    </location>
</feature>
<evidence type="ECO:0000313" key="6">
    <source>
        <dbReference type="Proteomes" id="UP000682733"/>
    </source>
</evidence>
<comment type="caution">
    <text evidence="5">The sequence shown here is derived from an EMBL/GenBank/DDBJ whole genome shotgun (WGS) entry which is preliminary data.</text>
</comment>
<protein>
    <submittedName>
        <fullName evidence="5">Uncharacterized protein</fullName>
    </submittedName>
</protein>
<evidence type="ECO:0000313" key="4">
    <source>
        <dbReference type="EMBL" id="CAF1606328.1"/>
    </source>
</evidence>
<dbReference type="AlphaFoldDB" id="A0A8S2WBV4"/>
<dbReference type="Gene3D" id="2.130.10.10">
    <property type="entry name" value="YVTN repeat-like/Quinoprotein amine dehydrogenase"/>
    <property type="match status" value="1"/>
</dbReference>
<dbReference type="Proteomes" id="UP000682733">
    <property type="component" value="Unassembled WGS sequence"/>
</dbReference>
<feature type="repeat" description="WD" evidence="3">
    <location>
        <begin position="57"/>
        <end position="87"/>
    </location>
</feature>